<feature type="transmembrane region" description="Helical" evidence="1">
    <location>
        <begin position="58"/>
        <end position="77"/>
    </location>
</feature>
<protein>
    <recommendedName>
        <fullName evidence="4">ABC transporter permease</fullName>
    </recommendedName>
</protein>
<organism evidence="2 3">
    <name type="scientific">Terrimonas ginsenosidimutans</name>
    <dbReference type="NCBI Taxonomy" id="2908004"/>
    <lineage>
        <taxon>Bacteria</taxon>
        <taxon>Pseudomonadati</taxon>
        <taxon>Bacteroidota</taxon>
        <taxon>Chitinophagia</taxon>
        <taxon>Chitinophagales</taxon>
        <taxon>Chitinophagaceae</taxon>
        <taxon>Terrimonas</taxon>
    </lineage>
</organism>
<keyword evidence="3" id="KW-1185">Reference proteome</keyword>
<dbReference type="EMBL" id="JAKLTR010000007">
    <property type="protein sequence ID" value="MCG2615170.1"/>
    <property type="molecule type" value="Genomic_DNA"/>
</dbReference>
<feature type="transmembrane region" description="Helical" evidence="1">
    <location>
        <begin position="190"/>
        <end position="209"/>
    </location>
</feature>
<evidence type="ECO:0000313" key="2">
    <source>
        <dbReference type="EMBL" id="MCG2615170.1"/>
    </source>
</evidence>
<feature type="transmembrane region" description="Helical" evidence="1">
    <location>
        <begin position="247"/>
        <end position="268"/>
    </location>
</feature>
<reference evidence="2" key="1">
    <citation type="submission" date="2022-01" db="EMBL/GenBank/DDBJ databases">
        <authorList>
            <person name="Jo J.-H."/>
            <person name="Im W.-T."/>
        </authorList>
    </citation>
    <scope>NUCLEOTIDE SEQUENCE</scope>
    <source>
        <strain evidence="2">NA20</strain>
    </source>
</reference>
<proteinExistence type="predicted"/>
<name>A0ABS9KS71_9BACT</name>
<keyword evidence="1" id="KW-0472">Membrane</keyword>
<sequence length="273" mass="31676">MNQFFSFRRFSLLISKHWADNKKRYLLSVIGFALLLIVWFIFTILVDPHSPMQQEVQILTFFFALFGTGAFYASQYFRDLGSRAKGINFLLVPASAVEKILCSILFTIVIFFSVFTAVFYLVDVLMVTISNQFLTSHNPIRQEGVINVFRAAILPFDGISTLNVLLIFFTVQSIFLLGSVYFAKYSFIKTVICSFVVFFLLFCLIYVLYEYVMPRGGYVNGFTSYRVSRFNAGEDHLVQIPGWIDDMIYFVLMYAITPFLWVVSYYRLKEKQV</sequence>
<evidence type="ECO:0000256" key="1">
    <source>
        <dbReference type="SAM" id="Phobius"/>
    </source>
</evidence>
<accession>A0ABS9KS71</accession>
<feature type="transmembrane region" description="Helical" evidence="1">
    <location>
        <begin position="89"/>
        <end position="122"/>
    </location>
</feature>
<evidence type="ECO:0008006" key="4">
    <source>
        <dbReference type="Google" id="ProtNLM"/>
    </source>
</evidence>
<gene>
    <name evidence="2" type="ORF">LZZ85_12795</name>
</gene>
<comment type="caution">
    <text evidence="2">The sequence shown here is derived from an EMBL/GenBank/DDBJ whole genome shotgun (WGS) entry which is preliminary data.</text>
</comment>
<dbReference type="Proteomes" id="UP001165367">
    <property type="component" value="Unassembled WGS sequence"/>
</dbReference>
<keyword evidence="1" id="KW-1133">Transmembrane helix</keyword>
<feature type="transmembrane region" description="Helical" evidence="1">
    <location>
        <begin position="25"/>
        <end position="46"/>
    </location>
</feature>
<keyword evidence="1" id="KW-0812">Transmembrane</keyword>
<feature type="transmembrane region" description="Helical" evidence="1">
    <location>
        <begin position="164"/>
        <end position="183"/>
    </location>
</feature>
<dbReference type="RefSeq" id="WP_237872276.1">
    <property type="nucleotide sequence ID" value="NZ_JAKLTR010000007.1"/>
</dbReference>
<evidence type="ECO:0000313" key="3">
    <source>
        <dbReference type="Proteomes" id="UP001165367"/>
    </source>
</evidence>